<dbReference type="CDD" id="cd16917">
    <property type="entry name" value="HATPase_UhpB-NarQ-NarX-like"/>
    <property type="match status" value="1"/>
</dbReference>
<dbReference type="InterPro" id="IPR036890">
    <property type="entry name" value="HATPase_C_sf"/>
</dbReference>
<protein>
    <recommendedName>
        <fullName evidence="2">histidine kinase</fullName>
        <ecNumber evidence="2">2.7.13.3</ecNumber>
    </recommendedName>
</protein>
<dbReference type="GO" id="GO:0005524">
    <property type="term" value="F:ATP binding"/>
    <property type="evidence" value="ECO:0007669"/>
    <property type="project" value="UniProtKB-KW"/>
</dbReference>
<comment type="catalytic activity">
    <reaction evidence="1">
        <text>ATP + protein L-histidine = ADP + protein N-phospho-L-histidine.</text>
        <dbReference type="EC" id="2.7.13.3"/>
    </reaction>
</comment>
<keyword evidence="4" id="KW-0808">Transferase</keyword>
<evidence type="ECO:0000256" key="3">
    <source>
        <dbReference type="ARBA" id="ARBA00022553"/>
    </source>
</evidence>
<keyword evidence="6 12" id="KW-0418">Kinase</keyword>
<dbReference type="Gene3D" id="3.30.565.10">
    <property type="entry name" value="Histidine kinase-like ATPase, C-terminal domain"/>
    <property type="match status" value="1"/>
</dbReference>
<dbReference type="OrthoDB" id="5241729at2"/>
<feature type="domain" description="Putative sensor" evidence="11">
    <location>
        <begin position="35"/>
        <end position="215"/>
    </location>
</feature>
<evidence type="ECO:0000259" key="11">
    <source>
        <dbReference type="Pfam" id="PF13796"/>
    </source>
</evidence>
<feature type="transmembrane region" description="Helical" evidence="9">
    <location>
        <begin position="24"/>
        <end position="48"/>
    </location>
</feature>
<dbReference type="GO" id="GO:0016020">
    <property type="term" value="C:membrane"/>
    <property type="evidence" value="ECO:0007669"/>
    <property type="project" value="InterPro"/>
</dbReference>
<dbReference type="GO" id="GO:0000155">
    <property type="term" value="F:phosphorelay sensor kinase activity"/>
    <property type="evidence" value="ECO:0007669"/>
    <property type="project" value="InterPro"/>
</dbReference>
<feature type="transmembrane region" description="Helical" evidence="9">
    <location>
        <begin position="183"/>
        <end position="204"/>
    </location>
</feature>
<dbReference type="InterPro" id="IPR011712">
    <property type="entry name" value="Sig_transdc_His_kin_sub3_dim/P"/>
</dbReference>
<dbReference type="AlphaFoldDB" id="A0A543GF06"/>
<keyword evidence="9" id="KW-1133">Transmembrane helix</keyword>
<dbReference type="InterPro" id="IPR025828">
    <property type="entry name" value="Put_sensor_dom"/>
</dbReference>
<reference evidence="12 13" key="1">
    <citation type="submission" date="2019-06" db="EMBL/GenBank/DDBJ databases">
        <title>Sequencing the genomes of 1000 actinobacteria strains.</title>
        <authorList>
            <person name="Klenk H.-P."/>
        </authorList>
    </citation>
    <scope>NUCLEOTIDE SEQUENCE [LARGE SCALE GENOMIC DNA]</scope>
    <source>
        <strain evidence="12 13">DSM 45511</strain>
    </source>
</reference>
<evidence type="ECO:0000256" key="7">
    <source>
        <dbReference type="ARBA" id="ARBA00022840"/>
    </source>
</evidence>
<evidence type="ECO:0000256" key="8">
    <source>
        <dbReference type="ARBA" id="ARBA00023012"/>
    </source>
</evidence>
<dbReference type="EMBL" id="VFPH01000001">
    <property type="protein sequence ID" value="TQM44645.1"/>
    <property type="molecule type" value="Genomic_DNA"/>
</dbReference>
<keyword evidence="8" id="KW-0902">Two-component regulatory system</keyword>
<evidence type="ECO:0000256" key="5">
    <source>
        <dbReference type="ARBA" id="ARBA00022741"/>
    </source>
</evidence>
<dbReference type="InterPro" id="IPR050482">
    <property type="entry name" value="Sensor_HK_TwoCompSys"/>
</dbReference>
<keyword evidence="5" id="KW-0547">Nucleotide-binding</keyword>
<dbReference type="Gene3D" id="1.20.5.1930">
    <property type="match status" value="1"/>
</dbReference>
<dbReference type="Proteomes" id="UP000319818">
    <property type="component" value="Unassembled WGS sequence"/>
</dbReference>
<gene>
    <name evidence="12" type="ORF">FB388_2016</name>
</gene>
<accession>A0A543GF06</accession>
<evidence type="ECO:0000256" key="6">
    <source>
        <dbReference type="ARBA" id="ARBA00022777"/>
    </source>
</evidence>
<dbReference type="RefSeq" id="WP_142099645.1">
    <property type="nucleotide sequence ID" value="NZ_VFPH01000001.1"/>
</dbReference>
<keyword evidence="7" id="KW-0067">ATP-binding</keyword>
<sequence>MVIASPVEGAPAARPSHRDPLRALAAPSTWLAAAHLLLDAVMGLASAFVLGLGLFFSVVLLPLALLGVPVWIVTAWVSAGLARLERARYRVLLGVDIDPEPLPAFQPNPLRYGGALLRDPGVRRRAAHQLIAAPIGVLTSGITYALLSGALALLATPLLAVAVPDDGTVTYGIPFVDTAAGRSLLAGLGLVLLLAAPAVLHGLAAADIALARTLLGPVPEALARRVDELERSRARVVDAGEAERRKLERDLHDGTQQRLVALGMTLGRAKARYKQDPAAVGELLDDAHQQAKDAVTELRGLIRGLHPPVLTDRGLDAALSAIAVRCPVPVLLTVEIDERPSSTVEAIGYFVVAEALTNVARHSRAAHASVAVRRERGGPMWITVTDDGVGGADPDRGTGLRGLADRVSGVDGQLRVDSPVGGPTVLTVELPVAATGRTR</sequence>
<evidence type="ECO:0000256" key="1">
    <source>
        <dbReference type="ARBA" id="ARBA00000085"/>
    </source>
</evidence>
<keyword evidence="13" id="KW-1185">Reference proteome</keyword>
<evidence type="ECO:0000256" key="4">
    <source>
        <dbReference type="ARBA" id="ARBA00022679"/>
    </source>
</evidence>
<keyword evidence="9" id="KW-0472">Membrane</keyword>
<evidence type="ECO:0000259" key="10">
    <source>
        <dbReference type="Pfam" id="PF07730"/>
    </source>
</evidence>
<feature type="transmembrane region" description="Helical" evidence="9">
    <location>
        <begin position="54"/>
        <end position="82"/>
    </location>
</feature>
<dbReference type="EC" id="2.7.13.3" evidence="2"/>
<dbReference type="Pfam" id="PF07730">
    <property type="entry name" value="HisKA_3"/>
    <property type="match status" value="1"/>
</dbReference>
<keyword evidence="3" id="KW-0597">Phosphoprotein</keyword>
<feature type="transmembrane region" description="Helical" evidence="9">
    <location>
        <begin position="130"/>
        <end position="163"/>
    </location>
</feature>
<dbReference type="GO" id="GO:0046983">
    <property type="term" value="F:protein dimerization activity"/>
    <property type="evidence" value="ECO:0007669"/>
    <property type="project" value="InterPro"/>
</dbReference>
<organism evidence="12 13">
    <name type="scientific">Pseudonocardia cypriaca</name>
    <dbReference type="NCBI Taxonomy" id="882449"/>
    <lineage>
        <taxon>Bacteria</taxon>
        <taxon>Bacillati</taxon>
        <taxon>Actinomycetota</taxon>
        <taxon>Actinomycetes</taxon>
        <taxon>Pseudonocardiales</taxon>
        <taxon>Pseudonocardiaceae</taxon>
        <taxon>Pseudonocardia</taxon>
    </lineage>
</organism>
<evidence type="ECO:0000256" key="2">
    <source>
        <dbReference type="ARBA" id="ARBA00012438"/>
    </source>
</evidence>
<dbReference type="PANTHER" id="PTHR24421:SF10">
    <property type="entry name" value="NITRATE_NITRITE SENSOR PROTEIN NARQ"/>
    <property type="match status" value="1"/>
</dbReference>
<keyword evidence="9" id="KW-0812">Transmembrane</keyword>
<feature type="domain" description="Signal transduction histidine kinase subgroup 3 dimerisation and phosphoacceptor" evidence="10">
    <location>
        <begin position="243"/>
        <end position="310"/>
    </location>
</feature>
<proteinExistence type="predicted"/>
<evidence type="ECO:0000313" key="12">
    <source>
        <dbReference type="EMBL" id="TQM44645.1"/>
    </source>
</evidence>
<dbReference type="Pfam" id="PF13796">
    <property type="entry name" value="Sensor"/>
    <property type="match status" value="1"/>
</dbReference>
<dbReference type="SUPFAM" id="SSF55874">
    <property type="entry name" value="ATPase domain of HSP90 chaperone/DNA topoisomerase II/histidine kinase"/>
    <property type="match status" value="1"/>
</dbReference>
<evidence type="ECO:0000313" key="13">
    <source>
        <dbReference type="Proteomes" id="UP000319818"/>
    </source>
</evidence>
<name>A0A543GF06_9PSEU</name>
<comment type="caution">
    <text evidence="12">The sequence shown here is derived from an EMBL/GenBank/DDBJ whole genome shotgun (WGS) entry which is preliminary data.</text>
</comment>
<dbReference type="PANTHER" id="PTHR24421">
    <property type="entry name" value="NITRATE/NITRITE SENSOR PROTEIN NARX-RELATED"/>
    <property type="match status" value="1"/>
</dbReference>
<evidence type="ECO:0000256" key="9">
    <source>
        <dbReference type="SAM" id="Phobius"/>
    </source>
</evidence>